<evidence type="ECO:0000313" key="2">
    <source>
        <dbReference type="Proteomes" id="UP000319432"/>
    </source>
</evidence>
<keyword evidence="2" id="KW-1185">Reference proteome</keyword>
<sequence length="94" mass="10608">MLKLEHGVTEYELPEDYQTWIEGLTGYDISDRALFLSSSPLGPAELSFLYLADHSLESVPTRDHGLLLDFCMAKALDEIVTIKRYEDRQGCGPD</sequence>
<dbReference type="Proteomes" id="UP000319432">
    <property type="component" value="Chromosome"/>
</dbReference>
<dbReference type="EMBL" id="CP033464">
    <property type="protein sequence ID" value="QDX95456.1"/>
    <property type="molecule type" value="Genomic_DNA"/>
</dbReference>
<accession>A0A518VEN0</accession>
<gene>
    <name evidence="1" type="ORF">EEL30_26225</name>
</gene>
<reference evidence="1 2" key="1">
    <citation type="submission" date="2018-11" db="EMBL/GenBank/DDBJ databases">
        <title>Phylogenetic determinants of toxin gene distribution in genomes of Brevibacillus laterosporus.</title>
        <authorList>
            <person name="Glare T.R."/>
            <person name="Durrant A."/>
            <person name="Berry C."/>
            <person name="Palma L."/>
            <person name="Ormskirk M."/>
            <person name="Cox M.O."/>
        </authorList>
    </citation>
    <scope>NUCLEOTIDE SEQUENCE [LARGE SCALE GENOMIC DNA]</scope>
    <source>
        <strain evidence="1 2">1821L</strain>
    </source>
</reference>
<organism evidence="1 2">
    <name type="scientific">Brevibacillus laterosporus</name>
    <name type="common">Bacillus laterosporus</name>
    <dbReference type="NCBI Taxonomy" id="1465"/>
    <lineage>
        <taxon>Bacteria</taxon>
        <taxon>Bacillati</taxon>
        <taxon>Bacillota</taxon>
        <taxon>Bacilli</taxon>
        <taxon>Bacillales</taxon>
        <taxon>Paenibacillaceae</taxon>
        <taxon>Brevibacillus</taxon>
    </lineage>
</organism>
<name>A0A518VEN0_BRELA</name>
<dbReference type="AlphaFoldDB" id="A0A518VEN0"/>
<proteinExistence type="predicted"/>
<evidence type="ECO:0000313" key="1">
    <source>
        <dbReference type="EMBL" id="QDX95456.1"/>
    </source>
</evidence>
<dbReference type="OrthoDB" id="2679012at2"/>
<protein>
    <submittedName>
        <fullName evidence="1">Uncharacterized protein</fullName>
    </submittedName>
</protein>